<keyword evidence="3" id="KW-1185">Reference proteome</keyword>
<dbReference type="InterPro" id="IPR004360">
    <property type="entry name" value="Glyas_Fos-R_dOase_dom"/>
</dbReference>
<evidence type="ECO:0000259" key="1">
    <source>
        <dbReference type="PROSITE" id="PS51819"/>
    </source>
</evidence>
<reference evidence="3" key="1">
    <citation type="journal article" date="2019" name="Int. J. Syst. Evol. Microbiol.">
        <title>The Global Catalogue of Microorganisms (GCM) 10K type strain sequencing project: providing services to taxonomists for standard genome sequencing and annotation.</title>
        <authorList>
            <consortium name="The Broad Institute Genomics Platform"/>
            <consortium name="The Broad Institute Genome Sequencing Center for Infectious Disease"/>
            <person name="Wu L."/>
            <person name="Ma J."/>
        </authorList>
    </citation>
    <scope>NUCLEOTIDE SEQUENCE [LARGE SCALE GENOMIC DNA]</scope>
    <source>
        <strain evidence="3">JCM 30742</strain>
    </source>
</reference>
<dbReference type="Pfam" id="PF00903">
    <property type="entry name" value="Glyoxalase"/>
    <property type="match status" value="1"/>
</dbReference>
<organism evidence="2 3">
    <name type="scientific">Arthrobacter ginkgonis</name>
    <dbReference type="NCBI Taxonomy" id="1630594"/>
    <lineage>
        <taxon>Bacteria</taxon>
        <taxon>Bacillati</taxon>
        <taxon>Actinomycetota</taxon>
        <taxon>Actinomycetes</taxon>
        <taxon>Micrococcales</taxon>
        <taxon>Micrococcaceae</taxon>
        <taxon>Arthrobacter</taxon>
    </lineage>
</organism>
<accession>A0ABP7CDN3</accession>
<dbReference type="Pfam" id="PF22632">
    <property type="entry name" value="BphC_D1"/>
    <property type="match status" value="1"/>
</dbReference>
<dbReference type="EMBL" id="BAABEO010000015">
    <property type="protein sequence ID" value="GAA3685475.1"/>
    <property type="molecule type" value="Genomic_DNA"/>
</dbReference>
<name>A0ABP7CDN3_9MICC</name>
<dbReference type="CDD" id="cd07237">
    <property type="entry name" value="BphC1-RGP6_C_like"/>
    <property type="match status" value="1"/>
</dbReference>
<dbReference type="InterPro" id="IPR029068">
    <property type="entry name" value="Glyas_Bleomycin-R_OHBP_Dase"/>
</dbReference>
<dbReference type="CDD" id="cd07252">
    <property type="entry name" value="BphC1-RGP6_N_like"/>
    <property type="match status" value="1"/>
</dbReference>
<evidence type="ECO:0000313" key="2">
    <source>
        <dbReference type="EMBL" id="GAA3685475.1"/>
    </source>
</evidence>
<protein>
    <submittedName>
        <fullName evidence="2">Biphenyl-2,3-diol 1,2-dioxygenase</fullName>
    </submittedName>
</protein>
<proteinExistence type="predicted"/>
<dbReference type="PROSITE" id="PS51819">
    <property type="entry name" value="VOC"/>
    <property type="match status" value="2"/>
</dbReference>
<dbReference type="SUPFAM" id="SSF54593">
    <property type="entry name" value="Glyoxalase/Bleomycin resistance protein/Dihydroxybiphenyl dioxygenase"/>
    <property type="match status" value="1"/>
</dbReference>
<feature type="domain" description="VOC" evidence="1">
    <location>
        <begin position="164"/>
        <end position="286"/>
    </location>
</feature>
<dbReference type="RefSeq" id="WP_345150998.1">
    <property type="nucleotide sequence ID" value="NZ_BAABEO010000015.1"/>
</dbReference>
<comment type="caution">
    <text evidence="2">The sequence shown here is derived from an EMBL/GenBank/DDBJ whole genome shotgun (WGS) entry which is preliminary data.</text>
</comment>
<dbReference type="Proteomes" id="UP001500752">
    <property type="component" value="Unassembled WGS sequence"/>
</dbReference>
<sequence>MASATILDPETTAAVSAPAGTRAAVRSLGYTIIDTTDLDAWEEFGAGLLGLQVAVKTADRLEFRLDEKEYRVVVNKADRDGLAVIGWEVCGAAELAELSARVEAAGYAVRQLDKDEVAERRITAGAVFTDPDGLLDIELHYGLRETIDRFVSPTGAGFVTGTGGLGHVFQSVVDWEAYNHLYFEVLGFKLSDHIEVGPRHHLDLTFLYCNERHHSYAFAQLPNVGSAIGHLMFEVDELDIVGRAWDKVLEEDAAPILSTLGKHTNDKMVSFYVRTPSNFGLEYGTGGIKIDDATWTPTRYNAAHYWGHNKNRPVDPTDAADNS</sequence>
<dbReference type="Gene3D" id="3.10.180.10">
    <property type="entry name" value="2,3-Dihydroxybiphenyl 1,2-Dioxygenase, domain 1"/>
    <property type="match status" value="2"/>
</dbReference>
<evidence type="ECO:0000313" key="3">
    <source>
        <dbReference type="Proteomes" id="UP001500752"/>
    </source>
</evidence>
<gene>
    <name evidence="2" type="primary">bphC_1</name>
    <name evidence="2" type="ORF">GCM10023081_23730</name>
</gene>
<feature type="domain" description="VOC" evidence="1">
    <location>
        <begin position="27"/>
        <end position="142"/>
    </location>
</feature>
<dbReference type="InterPro" id="IPR037523">
    <property type="entry name" value="VOC_core"/>
</dbReference>